<dbReference type="KEGG" id="clec:106661376"/>
<evidence type="ECO:0000256" key="4">
    <source>
        <dbReference type="PROSITE-ProRule" id="PRU00087"/>
    </source>
</evidence>
<dbReference type="InterPro" id="IPR001298">
    <property type="entry name" value="Filamin/ABP280_rpt"/>
</dbReference>
<dbReference type="SUPFAM" id="SSF47576">
    <property type="entry name" value="Calponin-homology domain, CH-domain"/>
    <property type="match status" value="2"/>
</dbReference>
<feature type="repeat" description="Filamin" evidence="4">
    <location>
        <begin position="537"/>
        <end position="630"/>
    </location>
</feature>
<organism evidence="7 8">
    <name type="scientific">Cimex lectularius</name>
    <name type="common">Bed bug</name>
    <name type="synonym">Acanthia lectularia</name>
    <dbReference type="NCBI Taxonomy" id="79782"/>
    <lineage>
        <taxon>Eukaryota</taxon>
        <taxon>Metazoa</taxon>
        <taxon>Ecdysozoa</taxon>
        <taxon>Arthropoda</taxon>
        <taxon>Hexapoda</taxon>
        <taxon>Insecta</taxon>
        <taxon>Pterygota</taxon>
        <taxon>Neoptera</taxon>
        <taxon>Paraneoptera</taxon>
        <taxon>Hemiptera</taxon>
        <taxon>Heteroptera</taxon>
        <taxon>Panheteroptera</taxon>
        <taxon>Cimicomorpha</taxon>
        <taxon>Cimicidae</taxon>
        <taxon>Cimex</taxon>
    </lineage>
</organism>
<feature type="repeat" description="Filamin" evidence="4">
    <location>
        <begin position="1267"/>
        <end position="1340"/>
    </location>
</feature>
<dbReference type="Gene3D" id="2.60.40.10">
    <property type="entry name" value="Immunoglobulins"/>
    <property type="match status" value="24"/>
</dbReference>
<feature type="repeat" description="Filamin" evidence="4">
    <location>
        <begin position="2240"/>
        <end position="2335"/>
    </location>
</feature>
<keyword evidence="3" id="KW-0009">Actin-binding</keyword>
<feature type="repeat" description="Filamin" evidence="4">
    <location>
        <begin position="978"/>
        <end position="1073"/>
    </location>
</feature>
<evidence type="ECO:0000256" key="3">
    <source>
        <dbReference type="ARBA" id="ARBA00023203"/>
    </source>
</evidence>
<dbReference type="SMART" id="SM00033">
    <property type="entry name" value="CH"/>
    <property type="match status" value="3"/>
</dbReference>
<accession>A0A8I6R9E2</accession>
<dbReference type="PROSITE" id="PS00019">
    <property type="entry name" value="ACTININ_1"/>
    <property type="match status" value="1"/>
</dbReference>
<feature type="repeat" description="Filamin" evidence="4">
    <location>
        <begin position="1071"/>
        <end position="1160"/>
    </location>
</feature>
<keyword evidence="8" id="KW-1185">Reference proteome</keyword>
<feature type="repeat" description="Filamin" evidence="4">
    <location>
        <begin position="392"/>
        <end position="447"/>
    </location>
</feature>
<dbReference type="InterPro" id="IPR013783">
    <property type="entry name" value="Ig-like_fold"/>
</dbReference>
<dbReference type="FunFam" id="2.60.40.10:FF:001145">
    <property type="entry name" value="Jitterbug, isoform I"/>
    <property type="match status" value="2"/>
</dbReference>
<feature type="repeat" description="Filamin" evidence="4">
    <location>
        <begin position="1442"/>
        <end position="1518"/>
    </location>
</feature>
<evidence type="ECO:0000259" key="6">
    <source>
        <dbReference type="PROSITE" id="PS50021"/>
    </source>
</evidence>
<dbReference type="OMA" id="REFDIPM"/>
<dbReference type="PROSITE" id="PS50194">
    <property type="entry name" value="FILAMIN_REPEAT"/>
    <property type="match status" value="24"/>
</dbReference>
<dbReference type="InterPro" id="IPR001589">
    <property type="entry name" value="Actinin_actin-bd_CS"/>
</dbReference>
<dbReference type="InterPro" id="IPR017868">
    <property type="entry name" value="Filamin/ABP280_repeat-like"/>
</dbReference>
<dbReference type="Gene3D" id="1.10.418.10">
    <property type="entry name" value="Calponin-like domain"/>
    <property type="match status" value="3"/>
</dbReference>
<dbReference type="EnsemblMetazoa" id="XM_014384704.2">
    <property type="protein sequence ID" value="XP_014240190.1"/>
    <property type="gene ID" value="LOC106661376"/>
</dbReference>
<dbReference type="GO" id="GO:0051015">
    <property type="term" value="F:actin filament binding"/>
    <property type="evidence" value="ECO:0007669"/>
    <property type="project" value="InterPro"/>
</dbReference>
<dbReference type="RefSeq" id="XP_014240190.1">
    <property type="nucleotide sequence ID" value="XM_014384704.2"/>
</dbReference>
<dbReference type="Proteomes" id="UP000494040">
    <property type="component" value="Unassembled WGS sequence"/>
</dbReference>
<feature type="repeat" description="Filamin" evidence="4">
    <location>
        <begin position="1692"/>
        <end position="1783"/>
    </location>
</feature>
<feature type="repeat" description="Filamin" evidence="4">
    <location>
        <begin position="2148"/>
        <end position="2242"/>
    </location>
</feature>
<dbReference type="PROSITE" id="PS50021">
    <property type="entry name" value="CH"/>
    <property type="match status" value="2"/>
</dbReference>
<evidence type="ECO:0000256" key="2">
    <source>
        <dbReference type="ARBA" id="ARBA00022737"/>
    </source>
</evidence>
<dbReference type="FunFam" id="1.10.418.10:FF:000078">
    <property type="entry name" value="Putative Filamin-A"/>
    <property type="match status" value="1"/>
</dbReference>
<feature type="domain" description="Calponin-homology (CH)" evidence="6">
    <location>
        <begin position="150"/>
        <end position="253"/>
    </location>
</feature>
<feature type="repeat" description="Filamin" evidence="4">
    <location>
        <begin position="1347"/>
        <end position="1431"/>
    </location>
</feature>
<feature type="repeat" description="Filamin" evidence="4">
    <location>
        <begin position="2525"/>
        <end position="2618"/>
    </location>
</feature>
<feature type="repeat" description="Filamin" evidence="4">
    <location>
        <begin position="2619"/>
        <end position="2715"/>
    </location>
</feature>
<dbReference type="Pfam" id="PF00307">
    <property type="entry name" value="CH"/>
    <property type="match status" value="3"/>
</dbReference>
<feature type="repeat" description="Filamin" evidence="4">
    <location>
        <begin position="458"/>
        <end position="539"/>
    </location>
</feature>
<feature type="repeat" description="Filamin" evidence="4">
    <location>
        <begin position="1158"/>
        <end position="1251"/>
    </location>
</feature>
<feature type="repeat" description="Filamin" evidence="4">
    <location>
        <begin position="1523"/>
        <end position="1605"/>
    </location>
</feature>
<dbReference type="FunFam" id="1.10.418.10:FF:000068">
    <property type="entry name" value="Putative Filamin-A"/>
    <property type="match status" value="1"/>
</dbReference>
<evidence type="ECO:0000313" key="7">
    <source>
        <dbReference type="EnsemblMetazoa" id="XP_014240190.1"/>
    </source>
</evidence>
<reference evidence="7" key="1">
    <citation type="submission" date="2022-01" db="UniProtKB">
        <authorList>
            <consortium name="EnsemblMetazoa"/>
        </authorList>
    </citation>
    <scope>IDENTIFICATION</scope>
</reference>
<dbReference type="GeneID" id="106661376"/>
<dbReference type="PANTHER" id="PTHR38537">
    <property type="entry name" value="JITTERBUG, ISOFORM N"/>
    <property type="match status" value="1"/>
</dbReference>
<feature type="repeat" description="Filamin" evidence="4">
    <location>
        <begin position="1793"/>
        <end position="1872"/>
    </location>
</feature>
<comment type="similarity">
    <text evidence="1">Belongs to the filamin family.</text>
</comment>
<evidence type="ECO:0000256" key="5">
    <source>
        <dbReference type="SAM" id="MobiDB-lite"/>
    </source>
</evidence>
<dbReference type="PANTHER" id="PTHR38537:SF13">
    <property type="entry name" value="JITTERBUG, ISOFORM N"/>
    <property type="match status" value="1"/>
</dbReference>
<feature type="region of interest" description="Disordered" evidence="5">
    <location>
        <begin position="669"/>
        <end position="693"/>
    </location>
</feature>
<feature type="repeat" description="Filamin" evidence="4">
    <location>
        <begin position="1603"/>
        <end position="1694"/>
    </location>
</feature>
<dbReference type="SUPFAM" id="SSF81296">
    <property type="entry name" value="E set domains"/>
    <property type="match status" value="24"/>
</dbReference>
<keyword evidence="2" id="KW-0677">Repeat</keyword>
<feature type="repeat" description="Filamin" evidence="4">
    <location>
        <begin position="2431"/>
        <end position="2524"/>
    </location>
</feature>
<dbReference type="InterPro" id="IPR036872">
    <property type="entry name" value="CH_dom_sf"/>
</dbReference>
<dbReference type="CDD" id="cd21229">
    <property type="entry name" value="CH_jitterbug-like_rpt2"/>
    <property type="match status" value="1"/>
</dbReference>
<dbReference type="FunFam" id="2.60.40.10:FF:001473">
    <property type="entry name" value="Jitterbug, isoform C"/>
    <property type="match status" value="1"/>
</dbReference>
<dbReference type="CDD" id="cd21227">
    <property type="entry name" value="CH_jitterbug-like_rpt1"/>
    <property type="match status" value="1"/>
</dbReference>
<feature type="repeat" description="Filamin" evidence="4">
    <location>
        <begin position="798"/>
        <end position="891"/>
    </location>
</feature>
<evidence type="ECO:0000256" key="1">
    <source>
        <dbReference type="ARBA" id="ARBA00009238"/>
    </source>
</evidence>
<dbReference type="GO" id="GO:0030036">
    <property type="term" value="P:actin cytoskeleton organization"/>
    <property type="evidence" value="ECO:0007669"/>
    <property type="project" value="InterPro"/>
</dbReference>
<dbReference type="InterPro" id="IPR014756">
    <property type="entry name" value="Ig_E-set"/>
</dbReference>
<feature type="repeat" description="Filamin" evidence="4">
    <location>
        <begin position="900"/>
        <end position="978"/>
    </location>
</feature>
<proteinExistence type="inferred from homology"/>
<evidence type="ECO:0000313" key="8">
    <source>
        <dbReference type="Proteomes" id="UP000494040"/>
    </source>
</evidence>
<protein>
    <recommendedName>
        <fullName evidence="6">Calponin-homology (CH) domain-containing protein</fullName>
    </recommendedName>
</protein>
<name>A0A8I6R9E2_CIMLE</name>
<dbReference type="FunFam" id="1.10.418.10:FF:000006">
    <property type="entry name" value="Filamin-B isoform A"/>
    <property type="match status" value="1"/>
</dbReference>
<dbReference type="SMART" id="SM00557">
    <property type="entry name" value="IG_FLMN"/>
    <property type="match status" value="24"/>
</dbReference>
<feature type="repeat" description="Filamin" evidence="4">
    <location>
        <begin position="1874"/>
        <end position="1968"/>
    </location>
</feature>
<feature type="domain" description="Calponin-homology (CH)" evidence="6">
    <location>
        <begin position="38"/>
        <end position="144"/>
    </location>
</feature>
<dbReference type="InterPro" id="IPR001715">
    <property type="entry name" value="CH_dom"/>
</dbReference>
<dbReference type="InterPro" id="IPR044801">
    <property type="entry name" value="Filamin"/>
</dbReference>
<feature type="repeat" description="Filamin" evidence="4">
    <location>
        <begin position="2333"/>
        <end position="2430"/>
    </location>
</feature>
<feature type="repeat" description="Filamin" evidence="4">
    <location>
        <begin position="2056"/>
        <end position="2150"/>
    </location>
</feature>
<dbReference type="Pfam" id="PF00630">
    <property type="entry name" value="Filamin"/>
    <property type="match status" value="24"/>
</dbReference>
<feature type="compositionally biased region" description="Polar residues" evidence="5">
    <location>
        <begin position="676"/>
        <end position="686"/>
    </location>
</feature>
<sequence length="2751" mass="296450">MASAESERISQIGLVARSPEGHAAKGMAIKGHEDLWVEIQAHTFKNWVNEHLRNVGVEVRDLAHDFCDGTRLCALVEVLQKKKIRTNWIKKPMNQHHYLENVTAALAAINEDGVKLVNIGNVDIVNGNLKLILGLIWSLIVRYQIGRSKFPPKKLMLAWLRAVLPECEVNNFTTDWNSGIYLSALLDYCEPGLLPNWRRLNKYESTENCRRAMEIAKTRLGVPQLLQPEYLASPHLDELSGMTYLSYFMKEGSPGFMSTLKWINNQIPEKNVRNFTTDWNDGSVLCALTTSLGATAKYHYSNDPHVWESNLNAGLAAGSKLGVEPILRAKDMVDQNVEHLGVMAYAASFQWIPPRPPATTLVQVTSSSHTTRIYTQTTIQMEFLDELDSKLITAGVVAPEGEKVDSRISVHSSGGKITFTPMRVGMHEINVYYDGELVKGSPIHIRAMPEITNIVYTGMEPCAVGSIVEVVVNSNSNGSEAGQVEVIAVSPTGRLLDCPVSQKGGVFSATFQPDEAGEWSIQVKHSGNPIHDTPYTCFVFDPNGIKLIGIDTPAIPESIHNFTLDASGTGGLGQITVDIVRDKQSMPHTIQRISDSIYIVSLHTHKPGKYRIYVYFNGSQVRGSPFPLRVGTKEQIRAERHYSVRNMTSDTNESLRSLHSSFARVGSPIKRDFASPNRSQSPSPLNSPVYRASPLSVPTAGQVNGYSSSSLSQSYHHVTRTMSPISIPVQHEANSLLKIHSPLHSPGMRKSPSPLHSSIHQQNSSILHTSNYLNSLESSSNVRVLSSAGKRRDSWETNDIHFPEGSKVFGKALQLLPLNRTSTLVLDTDVPLNQITVTVTPPSKSPVPVKMSRSNGQHINIYFTAVEIGEHLIDIKIKDQRVSGSPFRSHAYNTQAIKVGQMPNGIVGQPVEFEIDGSTAGSGNLEILVNGGHVTSFVRNLGNQRFLASFVPHENLSHHVEMKFNGESVPGSPWTVLVMSGGPGPKMAALGEAVRLVPVDTLTSFKISAVGYGAEDVIANVISPTKKILQSSVIGEGNGLFRLEFVPTEVGSHVVEVSVGGEKLPGGPLVAKVYNSSLIRVTDVASGVVGQLCQFRVDASQAGEGQLEISINEGEVPNHVTVVGGGRCLVNFTPEQNKPHLIDIKFNGETVPGCPFVCSVADTSKVSVNLSSLELIPINQPAKFHMNVDSSGSAELAVSVTGPHHELPVQVTGNVMSGFTGEFTPRTVGPHQISVLYNGQPVQSTPFTAKAYDASKVYVGTIPHGHVGNPVQFTVDASQAGEGNLEITISARGVNIPTQVQPQGSARFMVSFIPLEPTQHIISIHFNQESVPGSPFMAIVAGDFPVVSGNSLSTAQLGVDSHFTMSNVSTSLDDIEVTVEGPSGQSVPAQVKDTGNQTARVEFCPKVVGEHKIAVFYRQVQVAGSPFACKVYDVNAIKVKPIAEGIVGQAVTFLVETSQAGPGNLEVTVNGGRVGTTAHTQGPHIYAISFTPRQAIVHTVDLKFNGNNVPGSPFSCNISDVGKVFPPSEDKISVGKIASFKVDCGNLGPPQVQIMSAMRNPLPVNIIEQGKQYIASFTPKHVGDHSIEVKLNNSHIEGSPFLLKAYDATKVKVTDINPGPVGRPVYFSINASEAGAGNLEIIVAVNGCNVPNYVQSEGNAKFRVNFKPKEAAPHSLSVRFNGEPIPGSPFTCDVFDRGEVLVNGLGVKMCCAGAPTSLQVATIEQCDVRVTSSTGHRLPVKIDKDTEKGITTAMYTPIEVGRHVVAVEIDGHPVKGSPFYCNVYNVNNIKVTGLGSAKLGKAVTFSVDATEAGEGTLELVISTQNTTVKAEVNAMSRGLYDVTFVPHLLQPHFVNITFNDQDVPGSPLRCDVIDGSSSKTTATARGEGLNSVVLGTVGYFEVNPHTSELTTIDAIVTGPNNKQILCNVEKLPSGLYRCHYQPSEIGTHLVFITQKSHPITKQPFSVQVFNPAAVQILDISEAEIDQLATFKIDTEGAGSGALSVSVRAAGNDVKHTLRELNGSNLYEVAYTPKLNITHKIHVKYNGVYASGCPIEVPIQDKSGVRAVGLGLYQSSVGKRTSFVIETYGDPSEMFDVIITGPGSSAVPVRCYQQKDGNLLAEFVPSIVGLYKIEVMQNCREIRGSPYYCQVFDATKVKIDNISNNTIPVNDNISFKLNRKEAGFAELDVTVRSPLGQDLPLVIKSLNQETDLIELTPPLPGKYSFNITYGGQKINDYPVTFNVIEGGVARAWGPGLSKVLAGSIAHFNVSCVGVCPQDRPVINIVGPGSNHVNASIVPKKQDQYDVSYTPPKVGMYDISVTCGGKHISGSPYRVYVVSIDNIRTIGDNLQNRILMTVNVPYKILFDLSEAGLGEITGDCSGPQGSTVPVNIQQDTPESAQITVTPRSPGPHTISLFYAGFPMKFSPISALAEAGNGGVRLILTGKGLASAICNQIAEFNIDGSQAGPGVPEVSLKGMKNEIKVNLLHLDDNIYKASYLPTAAGAYLLNVMWSGRQVKGCPLKVTVTAMCDSSKVVCSGEGLGLGTVGKHIRSFIDTRMAGPGELSAHCVGPHKVAYCELYDHGDGTFTLNVKPQEAGRHTLTVKYGGVDVPGSPFILRICGASDASKVRVVGPGIQHGVLATFQSRFICDTRGAGAGQLSVRVRGPKGAFRVEMQRGSQKDRMIMCKYDPTEPGDYRVEVKWAGELVPGSPFSVMIFDTQEELNRFLQGNQSPTSELYGSVAYSTGYAHITP</sequence>
<dbReference type="CDD" id="cd21185">
    <property type="entry name" value="CH_jitterbug-like_rpt3"/>
    <property type="match status" value="1"/>
</dbReference>
<dbReference type="OrthoDB" id="18740at2759"/>
<feature type="repeat" description="Filamin" evidence="4">
    <location>
        <begin position="1979"/>
        <end position="2058"/>
    </location>
</feature>